<accession>A0A1B8YLH3</accession>
<evidence type="ECO:0000256" key="1">
    <source>
        <dbReference type="ARBA" id="ARBA00004571"/>
    </source>
</evidence>
<dbReference type="Proteomes" id="UP000092665">
    <property type="component" value="Unassembled WGS sequence"/>
</dbReference>
<dbReference type="RefSeq" id="WP_065389454.1">
    <property type="nucleotide sequence ID" value="NZ_CAWMQN010000020.1"/>
</dbReference>
<sequence precursor="true">MQKLLLSCGVIFSVSAITLPAQAEQNTASIGYAYVKPQDVSALNGATLSYRYELDDQWGLLSSFTFAKGDDKETTKNYHSKSDVKYYSLMAGPTYRINDYVSLYGQLGLSRINAKSSTHYRPSDDYRTGYIEKESVSKNTLGWGAGFIINPTTNTSITAGYEGSRFSIKDGNEKDHLSTNGFNITVGYRF</sequence>
<dbReference type="InterPro" id="IPR051723">
    <property type="entry name" value="Bact_OM_Invasion-Related"/>
</dbReference>
<keyword evidence="2" id="KW-1134">Transmembrane beta strand</keyword>
<feature type="chain" id="PRO_5008619888" evidence="6">
    <location>
        <begin position="24"/>
        <end position="190"/>
    </location>
</feature>
<keyword evidence="5" id="KW-0472">Membrane</keyword>
<dbReference type="PATRIC" id="fig|29488.15.peg.1120"/>
<keyword evidence="3" id="KW-0812">Transmembrane</keyword>
<name>A0A1B8YLH3_9GAMM</name>
<evidence type="ECO:0000313" key="8">
    <source>
        <dbReference type="EMBL" id="OCA55913.1"/>
    </source>
</evidence>
<reference evidence="9" key="1">
    <citation type="submission" date="2015-11" db="EMBL/GenBank/DDBJ databases">
        <authorList>
            <person name="Tobias N.J."/>
            <person name="Mishra B."/>
            <person name="Gupta D.K."/>
            <person name="Thines M."/>
            <person name="Stinear T.P."/>
            <person name="Bode H.B."/>
        </authorList>
    </citation>
    <scope>NUCLEOTIDE SEQUENCE [LARGE SCALE GENOMIC DNA]</scope>
    <source>
        <strain evidence="9">PB45.5</strain>
    </source>
</reference>
<dbReference type="SUPFAM" id="SSF56925">
    <property type="entry name" value="OMPA-like"/>
    <property type="match status" value="1"/>
</dbReference>
<evidence type="ECO:0000256" key="6">
    <source>
        <dbReference type="SAM" id="SignalP"/>
    </source>
</evidence>
<dbReference type="InterPro" id="IPR027385">
    <property type="entry name" value="Beta-barrel_OMP"/>
</dbReference>
<evidence type="ECO:0000256" key="5">
    <source>
        <dbReference type="ARBA" id="ARBA00023136"/>
    </source>
</evidence>
<gene>
    <name evidence="8" type="primary">ail_1</name>
    <name evidence="8" type="ORF">Phpb_01023</name>
</gene>
<comment type="subcellular location">
    <subcellularLocation>
        <location evidence="1">Cell outer membrane</location>
        <topology evidence="1">Multi-pass membrane protein</topology>
    </subcellularLocation>
</comment>
<dbReference type="Gene3D" id="2.40.160.20">
    <property type="match status" value="1"/>
</dbReference>
<comment type="caution">
    <text evidence="8">The sequence shown here is derived from an EMBL/GenBank/DDBJ whole genome shotgun (WGS) entry which is preliminary data.</text>
</comment>
<dbReference type="PANTHER" id="PTHR35892">
    <property type="entry name" value="OUTER MEMBRANE PROTEIN PAGN-RELATED"/>
    <property type="match status" value="1"/>
</dbReference>
<protein>
    <submittedName>
        <fullName evidence="8">Attachment invasion locus protein</fullName>
    </submittedName>
</protein>
<dbReference type="PRINTS" id="PR00316">
    <property type="entry name" value="ENTEROVIROMP"/>
</dbReference>
<dbReference type="GO" id="GO:0044384">
    <property type="term" value="C:host outer membrane"/>
    <property type="evidence" value="ECO:0007669"/>
    <property type="project" value="InterPro"/>
</dbReference>
<dbReference type="Pfam" id="PF13505">
    <property type="entry name" value="OMP_b-brl"/>
    <property type="match status" value="1"/>
</dbReference>
<proteinExistence type="predicted"/>
<keyword evidence="4 6" id="KW-0732">Signal</keyword>
<evidence type="ECO:0000256" key="3">
    <source>
        <dbReference type="ARBA" id="ARBA00022692"/>
    </source>
</evidence>
<dbReference type="AlphaFoldDB" id="A0A1B8YLH3"/>
<evidence type="ECO:0000259" key="7">
    <source>
        <dbReference type="Pfam" id="PF13505"/>
    </source>
</evidence>
<evidence type="ECO:0000313" key="9">
    <source>
        <dbReference type="Proteomes" id="UP000092665"/>
    </source>
</evidence>
<dbReference type="EMBL" id="LOIC01000020">
    <property type="protein sequence ID" value="OCA55913.1"/>
    <property type="molecule type" value="Genomic_DNA"/>
</dbReference>
<dbReference type="PANTHER" id="PTHR35892:SF2">
    <property type="entry name" value="OUTER MEMBRANE PROTEIN PAGN"/>
    <property type="match status" value="1"/>
</dbReference>
<dbReference type="GO" id="GO:0009279">
    <property type="term" value="C:cell outer membrane"/>
    <property type="evidence" value="ECO:0007669"/>
    <property type="project" value="UniProtKB-SubCell"/>
</dbReference>
<organism evidence="8 9">
    <name type="scientific">Photorhabdus namnaonensis</name>
    <dbReference type="NCBI Taxonomy" id="1851568"/>
    <lineage>
        <taxon>Bacteria</taxon>
        <taxon>Pseudomonadati</taxon>
        <taxon>Pseudomonadota</taxon>
        <taxon>Gammaproteobacteria</taxon>
        <taxon>Enterobacterales</taxon>
        <taxon>Morganellaceae</taxon>
        <taxon>Photorhabdus</taxon>
    </lineage>
</organism>
<evidence type="ECO:0000256" key="2">
    <source>
        <dbReference type="ARBA" id="ARBA00022452"/>
    </source>
</evidence>
<dbReference type="InterPro" id="IPR000758">
    <property type="entry name" value="Enterovir_OMP"/>
</dbReference>
<feature type="domain" description="Outer membrane protein beta-barrel" evidence="7">
    <location>
        <begin position="13"/>
        <end position="190"/>
    </location>
</feature>
<feature type="signal peptide" evidence="6">
    <location>
        <begin position="1"/>
        <end position="23"/>
    </location>
</feature>
<dbReference type="InterPro" id="IPR011250">
    <property type="entry name" value="OMP/PagP_B-barrel"/>
</dbReference>
<keyword evidence="9" id="KW-1185">Reference proteome</keyword>
<evidence type="ECO:0000256" key="4">
    <source>
        <dbReference type="ARBA" id="ARBA00022729"/>
    </source>
</evidence>